<keyword evidence="12" id="KW-0624">Polysaccharide degradation</keyword>
<dbReference type="Proteomes" id="UP001278766">
    <property type="component" value="Unassembled WGS sequence"/>
</dbReference>
<evidence type="ECO:0000256" key="6">
    <source>
        <dbReference type="ARBA" id="ARBA00022669"/>
    </source>
</evidence>
<gene>
    <name evidence="18" type="ORF">B0H64DRAFT_420306</name>
</gene>
<keyword evidence="7 14" id="KW-0378">Hydrolase</keyword>
<evidence type="ECO:0000256" key="7">
    <source>
        <dbReference type="ARBA" id="ARBA00022801"/>
    </source>
</evidence>
<evidence type="ECO:0000256" key="10">
    <source>
        <dbReference type="ARBA" id="ARBA00023277"/>
    </source>
</evidence>
<keyword evidence="8" id="KW-0146">Chitin degradation</keyword>
<dbReference type="InterPro" id="IPR011583">
    <property type="entry name" value="Chitinase_II/V-like_cat"/>
</dbReference>
<dbReference type="SMART" id="SM00636">
    <property type="entry name" value="Glyco_18"/>
    <property type="match status" value="1"/>
</dbReference>
<comment type="subcellular location">
    <subcellularLocation>
        <location evidence="2">Secreted</location>
    </subcellularLocation>
</comment>
<keyword evidence="6 13" id="KW-0147">Chitin-binding</keyword>
<reference evidence="18" key="2">
    <citation type="submission" date="2023-06" db="EMBL/GenBank/DDBJ databases">
        <authorList>
            <consortium name="Lawrence Berkeley National Laboratory"/>
            <person name="Haridas S."/>
            <person name="Hensen N."/>
            <person name="Bonometti L."/>
            <person name="Westerberg I."/>
            <person name="Brannstrom I.O."/>
            <person name="Guillou S."/>
            <person name="Cros-Aarteil S."/>
            <person name="Calhoun S."/>
            <person name="Kuo A."/>
            <person name="Mondo S."/>
            <person name="Pangilinan J."/>
            <person name="Riley R."/>
            <person name="Labutti K."/>
            <person name="Andreopoulos B."/>
            <person name="Lipzen A."/>
            <person name="Chen C."/>
            <person name="Yanf M."/>
            <person name="Daum C."/>
            <person name="Ng V."/>
            <person name="Clum A."/>
            <person name="Steindorff A."/>
            <person name="Ohm R."/>
            <person name="Martin F."/>
            <person name="Silar P."/>
            <person name="Natvig D."/>
            <person name="Lalanne C."/>
            <person name="Gautier V."/>
            <person name="Ament-Velasquez S.L."/>
            <person name="Kruys A."/>
            <person name="Hutchinson M.I."/>
            <person name="Powell A.J."/>
            <person name="Barry K."/>
            <person name="Miller A.N."/>
            <person name="Grigoriev I.V."/>
            <person name="Debuchy R."/>
            <person name="Gladieux P."/>
            <person name="Thoren M.H."/>
            <person name="Johannesson H."/>
        </authorList>
    </citation>
    <scope>NUCLEOTIDE SEQUENCE</scope>
    <source>
        <strain evidence="18">CBS 168.71</strain>
    </source>
</reference>
<dbReference type="SUPFAM" id="SSF54556">
    <property type="entry name" value="Chitinase insertion domain"/>
    <property type="match status" value="1"/>
</dbReference>
<proteinExistence type="inferred from homology"/>
<dbReference type="GO" id="GO:0006032">
    <property type="term" value="P:chitin catabolic process"/>
    <property type="evidence" value="ECO:0007669"/>
    <property type="project" value="UniProtKB-KW"/>
</dbReference>
<feature type="region of interest" description="Disordered" evidence="15">
    <location>
        <begin position="1"/>
        <end position="22"/>
    </location>
</feature>
<evidence type="ECO:0000259" key="17">
    <source>
        <dbReference type="PROSITE" id="PS51910"/>
    </source>
</evidence>
<evidence type="ECO:0000313" key="19">
    <source>
        <dbReference type="Proteomes" id="UP001278766"/>
    </source>
</evidence>
<feature type="disulfide bond" evidence="13">
    <location>
        <begin position="32"/>
        <end position="44"/>
    </location>
</feature>
<dbReference type="EC" id="3.2.1.14" evidence="4"/>
<dbReference type="CDD" id="cd00035">
    <property type="entry name" value="ChtBD1"/>
    <property type="match status" value="1"/>
</dbReference>
<accession>A0AAE0H7W1</accession>
<reference evidence="18" key="1">
    <citation type="journal article" date="2023" name="Mol. Phylogenet. Evol.">
        <title>Genome-scale phylogeny and comparative genomics of the fungal order Sordariales.</title>
        <authorList>
            <person name="Hensen N."/>
            <person name="Bonometti L."/>
            <person name="Westerberg I."/>
            <person name="Brannstrom I.O."/>
            <person name="Guillou S."/>
            <person name="Cros-Aarteil S."/>
            <person name="Calhoun S."/>
            <person name="Haridas S."/>
            <person name="Kuo A."/>
            <person name="Mondo S."/>
            <person name="Pangilinan J."/>
            <person name="Riley R."/>
            <person name="LaButti K."/>
            <person name="Andreopoulos B."/>
            <person name="Lipzen A."/>
            <person name="Chen C."/>
            <person name="Yan M."/>
            <person name="Daum C."/>
            <person name="Ng V."/>
            <person name="Clum A."/>
            <person name="Steindorff A."/>
            <person name="Ohm R.A."/>
            <person name="Martin F."/>
            <person name="Silar P."/>
            <person name="Natvig D.O."/>
            <person name="Lalanne C."/>
            <person name="Gautier V."/>
            <person name="Ament-Velasquez S.L."/>
            <person name="Kruys A."/>
            <person name="Hutchinson M.I."/>
            <person name="Powell A.J."/>
            <person name="Barry K."/>
            <person name="Miller A.N."/>
            <person name="Grigoriev I.V."/>
            <person name="Debuchy R."/>
            <person name="Gladieux P."/>
            <person name="Hiltunen Thoren M."/>
            <person name="Johannesson H."/>
        </authorList>
    </citation>
    <scope>NUCLEOTIDE SEQUENCE</scope>
    <source>
        <strain evidence="18">CBS 168.71</strain>
    </source>
</reference>
<dbReference type="SUPFAM" id="SSF51445">
    <property type="entry name" value="(Trans)glycosidases"/>
    <property type="match status" value="1"/>
</dbReference>
<dbReference type="AlphaFoldDB" id="A0AAE0H7W1"/>
<dbReference type="PANTHER" id="PTHR47700:SF2">
    <property type="entry name" value="CHITINASE"/>
    <property type="match status" value="1"/>
</dbReference>
<evidence type="ECO:0000256" key="5">
    <source>
        <dbReference type="ARBA" id="ARBA00022525"/>
    </source>
</evidence>
<sequence length="429" mass="46554">MPAAVDGTVCGPQVPGTAKPPSGTDISGLNPCPLNACCNIWGQCGTTADFCTDTGTGAPGTAAPGSNGCISNCGTDMVIGDRPEQFHRIAYFEAFNFDRPCLKMDVAQIDTSKYTHVHFAFLDLTPAFEVDIVRYMEQFTRFTKLTGVKRIVSFGGWTMSTSLATYNIFRDAVKPENRQTFVRNLVNFVNEWGLDGVDIDWEYPGAQDLPEIPAGSLDDGKNLAACLVLLRDLLSPDKSLSIATPASYWYLRGFPMAKMAASLDYIVYMTYDLHGQWDYGNEWADPGCPAGNCLRSHVNLTETINALSMITKADVPSNKLAVGIASYGRSFQMTTPNCTRPMCTYTGPDSGAKPGRNARTSHDASSDSDILVYDSVQWVAYMNNTTKAGRVALYQRLNMWGVSDWAVDLQAFVAPPTPTPPGSAAAARP</sequence>
<dbReference type="Gene3D" id="3.10.50.10">
    <property type="match status" value="1"/>
</dbReference>
<comment type="catalytic activity">
    <reaction evidence="1">
        <text>Random endo-hydrolysis of N-acetyl-beta-D-glucosaminide (1-&gt;4)-beta-linkages in chitin and chitodextrins.</text>
        <dbReference type="EC" id="3.2.1.14"/>
    </reaction>
</comment>
<dbReference type="InterPro" id="IPR036861">
    <property type="entry name" value="Endochitinase-like_sf"/>
</dbReference>
<evidence type="ECO:0000256" key="8">
    <source>
        <dbReference type="ARBA" id="ARBA00023024"/>
    </source>
</evidence>
<name>A0AAE0H7W1_9PEZI</name>
<keyword evidence="13" id="KW-1015">Disulfide bond</keyword>
<dbReference type="EMBL" id="JAUEPN010000009">
    <property type="protein sequence ID" value="KAK3291492.1"/>
    <property type="molecule type" value="Genomic_DNA"/>
</dbReference>
<dbReference type="GeneID" id="87842398"/>
<dbReference type="PANTHER" id="PTHR47700">
    <property type="entry name" value="V CHITINASE, PUTATIVE (AFU_ORTHOLOGUE AFUA_6G13720)-RELATED"/>
    <property type="match status" value="1"/>
</dbReference>
<keyword evidence="10" id="KW-0119">Carbohydrate metabolism</keyword>
<comment type="caution">
    <text evidence="13">Lacks conserved residue(s) required for the propagation of feature annotation.</text>
</comment>
<organism evidence="18 19">
    <name type="scientific">Chaetomium fimeti</name>
    <dbReference type="NCBI Taxonomy" id="1854472"/>
    <lineage>
        <taxon>Eukaryota</taxon>
        <taxon>Fungi</taxon>
        <taxon>Dikarya</taxon>
        <taxon>Ascomycota</taxon>
        <taxon>Pezizomycotina</taxon>
        <taxon>Sordariomycetes</taxon>
        <taxon>Sordariomycetidae</taxon>
        <taxon>Sordariales</taxon>
        <taxon>Chaetomiaceae</taxon>
        <taxon>Chaetomium</taxon>
    </lineage>
</organism>
<dbReference type="PROSITE" id="PS51910">
    <property type="entry name" value="GH18_2"/>
    <property type="match status" value="1"/>
</dbReference>
<dbReference type="SUPFAM" id="SSF57016">
    <property type="entry name" value="Plant lectins/antimicrobial peptides"/>
    <property type="match status" value="1"/>
</dbReference>
<evidence type="ECO:0000256" key="9">
    <source>
        <dbReference type="ARBA" id="ARBA00023026"/>
    </source>
</evidence>
<dbReference type="GO" id="GO:0005576">
    <property type="term" value="C:extracellular region"/>
    <property type="evidence" value="ECO:0007669"/>
    <property type="project" value="UniProtKB-SubCell"/>
</dbReference>
<evidence type="ECO:0000256" key="15">
    <source>
        <dbReference type="SAM" id="MobiDB-lite"/>
    </source>
</evidence>
<evidence type="ECO:0000313" key="18">
    <source>
        <dbReference type="EMBL" id="KAK3291492.1"/>
    </source>
</evidence>
<keyword evidence="9" id="KW-0843">Virulence</keyword>
<dbReference type="PROSITE" id="PS01095">
    <property type="entry name" value="GH18_1"/>
    <property type="match status" value="1"/>
</dbReference>
<feature type="disulfide bond" evidence="13">
    <location>
        <begin position="37"/>
        <end position="51"/>
    </location>
</feature>
<dbReference type="InterPro" id="IPR017853">
    <property type="entry name" value="GH"/>
</dbReference>
<dbReference type="InterPro" id="IPR029070">
    <property type="entry name" value="Chitinase_insertion_sf"/>
</dbReference>
<protein>
    <recommendedName>
        <fullName evidence="4">chitinase</fullName>
        <ecNumber evidence="4">3.2.1.14</ecNumber>
    </recommendedName>
</protein>
<dbReference type="InterPro" id="IPR001579">
    <property type="entry name" value="Glyco_hydro_18_chit_AS"/>
</dbReference>
<evidence type="ECO:0000256" key="13">
    <source>
        <dbReference type="PROSITE-ProRule" id="PRU00261"/>
    </source>
</evidence>
<evidence type="ECO:0000256" key="11">
    <source>
        <dbReference type="ARBA" id="ARBA00023295"/>
    </source>
</evidence>
<evidence type="ECO:0000256" key="1">
    <source>
        <dbReference type="ARBA" id="ARBA00000822"/>
    </source>
</evidence>
<dbReference type="CDD" id="cd02878">
    <property type="entry name" value="GH18_zymocin_alpha"/>
    <property type="match status" value="1"/>
</dbReference>
<comment type="caution">
    <text evidence="18">The sequence shown here is derived from an EMBL/GenBank/DDBJ whole genome shotgun (WGS) entry which is preliminary data.</text>
</comment>
<evidence type="ECO:0000256" key="3">
    <source>
        <dbReference type="ARBA" id="ARBA00008682"/>
    </source>
</evidence>
<keyword evidence="19" id="KW-1185">Reference proteome</keyword>
<feature type="disulfide bond" evidence="13">
    <location>
        <begin position="69"/>
        <end position="73"/>
    </location>
</feature>
<evidence type="ECO:0000256" key="4">
    <source>
        <dbReference type="ARBA" id="ARBA00012729"/>
    </source>
</evidence>
<keyword evidence="5" id="KW-0964">Secreted</keyword>
<dbReference type="Gene3D" id="3.20.20.80">
    <property type="entry name" value="Glycosidases"/>
    <property type="match status" value="1"/>
</dbReference>
<dbReference type="GO" id="GO:0008061">
    <property type="term" value="F:chitin binding"/>
    <property type="evidence" value="ECO:0007669"/>
    <property type="project" value="UniProtKB-UniRule"/>
</dbReference>
<keyword evidence="11 14" id="KW-0326">Glycosidase</keyword>
<dbReference type="RefSeq" id="XP_062655006.1">
    <property type="nucleotide sequence ID" value="XM_062805450.1"/>
</dbReference>
<dbReference type="Pfam" id="PF00704">
    <property type="entry name" value="Glyco_hydro_18"/>
    <property type="match status" value="1"/>
</dbReference>
<dbReference type="InterPro" id="IPR053214">
    <property type="entry name" value="LysM12-like"/>
</dbReference>
<comment type="similarity">
    <text evidence="3">Belongs to the glycosyl hydrolase 18 family. Chitinase class V subfamily.</text>
</comment>
<feature type="domain" description="Chitin-binding type-1" evidence="16">
    <location>
        <begin position="7"/>
        <end position="75"/>
    </location>
</feature>
<dbReference type="InterPro" id="IPR001002">
    <property type="entry name" value="Chitin-bd_1"/>
</dbReference>
<evidence type="ECO:0000259" key="16">
    <source>
        <dbReference type="PROSITE" id="PS50941"/>
    </source>
</evidence>
<dbReference type="PROSITE" id="PS50941">
    <property type="entry name" value="CHIT_BIND_I_2"/>
    <property type="match status" value="1"/>
</dbReference>
<evidence type="ECO:0000256" key="2">
    <source>
        <dbReference type="ARBA" id="ARBA00004613"/>
    </source>
</evidence>
<feature type="domain" description="GH18" evidence="17">
    <location>
        <begin position="86"/>
        <end position="429"/>
    </location>
</feature>
<dbReference type="GO" id="GO:0000272">
    <property type="term" value="P:polysaccharide catabolic process"/>
    <property type="evidence" value="ECO:0007669"/>
    <property type="project" value="UniProtKB-KW"/>
</dbReference>
<dbReference type="Gene3D" id="3.30.60.10">
    <property type="entry name" value="Endochitinase-like"/>
    <property type="match status" value="1"/>
</dbReference>
<dbReference type="GO" id="GO:0008843">
    <property type="term" value="F:endochitinase activity"/>
    <property type="evidence" value="ECO:0007669"/>
    <property type="project" value="UniProtKB-EC"/>
</dbReference>
<evidence type="ECO:0000256" key="14">
    <source>
        <dbReference type="RuleBase" id="RU000489"/>
    </source>
</evidence>
<dbReference type="InterPro" id="IPR001223">
    <property type="entry name" value="Glyco_hydro18_cat"/>
</dbReference>
<evidence type="ECO:0000256" key="12">
    <source>
        <dbReference type="ARBA" id="ARBA00023326"/>
    </source>
</evidence>